<reference evidence="2" key="1">
    <citation type="submission" date="2021-02" db="EMBL/GenBank/DDBJ databases">
        <title>First Annotated Genome of the Yellow-green Alga Tribonema minus.</title>
        <authorList>
            <person name="Mahan K.M."/>
        </authorList>
    </citation>
    <scope>NUCLEOTIDE SEQUENCE</scope>
    <source>
        <strain evidence="2">UTEX B ZZ1240</strain>
    </source>
</reference>
<feature type="domain" description="Bulb-type lectin" evidence="1">
    <location>
        <begin position="79"/>
        <end position="213"/>
    </location>
</feature>
<evidence type="ECO:0000313" key="2">
    <source>
        <dbReference type="EMBL" id="KAG5189630.1"/>
    </source>
</evidence>
<dbReference type="InterPro" id="IPR001480">
    <property type="entry name" value="Bulb-type_lectin_dom"/>
</dbReference>
<dbReference type="SUPFAM" id="SSF51110">
    <property type="entry name" value="alpha-D-mannose-specific plant lectins"/>
    <property type="match status" value="1"/>
</dbReference>
<dbReference type="InterPro" id="IPR036426">
    <property type="entry name" value="Bulb-type_lectin_dom_sf"/>
</dbReference>
<dbReference type="Proteomes" id="UP000664859">
    <property type="component" value="Unassembled WGS sequence"/>
</dbReference>
<protein>
    <recommendedName>
        <fullName evidence="1">Bulb-type lectin domain-containing protein</fullName>
    </recommendedName>
</protein>
<evidence type="ECO:0000313" key="3">
    <source>
        <dbReference type="Proteomes" id="UP000664859"/>
    </source>
</evidence>
<dbReference type="AlphaFoldDB" id="A0A835Z9Q9"/>
<proteinExistence type="predicted"/>
<name>A0A835Z9Q9_9STRA</name>
<sequence>MNVLQSFKTYSTVNPFSPLWELLYMATGVQRSPGAAPPRSFKGLYDLHLRRKTELAFDLTKGAFIIGVMTAVVYQWLPNDTLHAGQVLRQGDYIGACTLAPSLRKCTPTVAVVEPGRVAVYKGKHPMDEAKELLWASAKKEQPAKSADGWVAVVREDGTLALQDGADARKPAWASKLSGAARRARSFMVRAVVEDGELALYRSGVLAWSSKSA</sequence>
<dbReference type="Gene3D" id="2.90.10.10">
    <property type="entry name" value="Bulb-type lectin domain"/>
    <property type="match status" value="1"/>
</dbReference>
<dbReference type="EMBL" id="JAFCMP010000046">
    <property type="protein sequence ID" value="KAG5189630.1"/>
    <property type="molecule type" value="Genomic_DNA"/>
</dbReference>
<accession>A0A835Z9Q9</accession>
<keyword evidence="3" id="KW-1185">Reference proteome</keyword>
<gene>
    <name evidence="2" type="ORF">JKP88DRAFT_19485</name>
</gene>
<dbReference type="PROSITE" id="PS50927">
    <property type="entry name" value="BULB_LECTIN"/>
    <property type="match status" value="1"/>
</dbReference>
<evidence type="ECO:0000259" key="1">
    <source>
        <dbReference type="PROSITE" id="PS50927"/>
    </source>
</evidence>
<organism evidence="2 3">
    <name type="scientific">Tribonema minus</name>
    <dbReference type="NCBI Taxonomy" id="303371"/>
    <lineage>
        <taxon>Eukaryota</taxon>
        <taxon>Sar</taxon>
        <taxon>Stramenopiles</taxon>
        <taxon>Ochrophyta</taxon>
        <taxon>PX clade</taxon>
        <taxon>Xanthophyceae</taxon>
        <taxon>Tribonematales</taxon>
        <taxon>Tribonemataceae</taxon>
        <taxon>Tribonema</taxon>
    </lineage>
</organism>
<comment type="caution">
    <text evidence="2">The sequence shown here is derived from an EMBL/GenBank/DDBJ whole genome shotgun (WGS) entry which is preliminary data.</text>
</comment>